<dbReference type="AlphaFoldDB" id="A0A0F3RUQ7"/>
<proteinExistence type="predicted"/>
<evidence type="ECO:0000256" key="1">
    <source>
        <dbReference type="SAM" id="Phobius"/>
    </source>
</evidence>
<accession>A0A0F3RUQ7</accession>
<protein>
    <submittedName>
        <fullName evidence="2">Uncharacterized protein</fullName>
    </submittedName>
</protein>
<sequence>MQHRDSLFFELLVNFLLVIGPLGLIGEGLIGVWQNDPAYPDAFVQFGGLMMGVISLITLLAYLIFWLWGGRERVPGYRKALWGFYLIWTVVGIWLALLTLGVVAPSGIWRSFY</sequence>
<comment type="caution">
    <text evidence="2">The sequence shown here is derived from an EMBL/GenBank/DDBJ whole genome shotgun (WGS) entry which is preliminary data.</text>
</comment>
<organism evidence="2 3">
    <name type="scientific">Levilactobacillus spicheri</name>
    <dbReference type="NCBI Taxonomy" id="216463"/>
    <lineage>
        <taxon>Bacteria</taxon>
        <taxon>Bacillati</taxon>
        <taxon>Bacillota</taxon>
        <taxon>Bacilli</taxon>
        <taxon>Lactobacillales</taxon>
        <taxon>Lactobacillaceae</taxon>
        <taxon>Levilactobacillus</taxon>
    </lineage>
</organism>
<dbReference type="RefSeq" id="WP_045807613.1">
    <property type="nucleotide sequence ID" value="NZ_JZCR01000019.1"/>
</dbReference>
<keyword evidence="1" id="KW-1133">Transmembrane helix</keyword>
<feature type="transmembrane region" description="Helical" evidence="1">
    <location>
        <begin position="80"/>
        <end position="104"/>
    </location>
</feature>
<name>A0A0F3RUQ7_9LACO</name>
<feature type="transmembrane region" description="Helical" evidence="1">
    <location>
        <begin position="46"/>
        <end position="68"/>
    </location>
</feature>
<dbReference type="PATRIC" id="fig|216463.3.peg.804"/>
<keyword evidence="1" id="KW-0472">Membrane</keyword>
<gene>
    <name evidence="2" type="ORF">VC81_08430</name>
</gene>
<keyword evidence="1" id="KW-0812">Transmembrane</keyword>
<dbReference type="Proteomes" id="UP000033491">
    <property type="component" value="Unassembled WGS sequence"/>
</dbReference>
<evidence type="ECO:0000313" key="2">
    <source>
        <dbReference type="EMBL" id="KJW12507.1"/>
    </source>
</evidence>
<dbReference type="EMBL" id="JZCR01000019">
    <property type="protein sequence ID" value="KJW12507.1"/>
    <property type="molecule type" value="Genomic_DNA"/>
</dbReference>
<reference evidence="2 3" key="1">
    <citation type="submission" date="2015-03" db="EMBL/GenBank/DDBJ databases">
        <authorList>
            <person name="Zheng J."/>
            <person name="Ganezle M."/>
        </authorList>
    </citation>
    <scope>NUCLEOTIDE SEQUENCE [LARGE SCALE GENOMIC DNA]</scope>
    <source>
        <strain evidence="2 3">LP38</strain>
    </source>
</reference>
<evidence type="ECO:0000313" key="3">
    <source>
        <dbReference type="Proteomes" id="UP000033491"/>
    </source>
</evidence>
<feature type="transmembrane region" description="Helical" evidence="1">
    <location>
        <begin position="7"/>
        <end position="26"/>
    </location>
</feature>